<evidence type="ECO:0000313" key="2">
    <source>
        <dbReference type="Proteomes" id="UP001054252"/>
    </source>
</evidence>
<keyword evidence="2" id="KW-1185">Reference proteome</keyword>
<evidence type="ECO:0000313" key="1">
    <source>
        <dbReference type="EMBL" id="GKU98495.1"/>
    </source>
</evidence>
<name>A0AAV5IH92_9ROSI</name>
<dbReference type="EMBL" id="BPVZ01000012">
    <property type="protein sequence ID" value="GKU98495.1"/>
    <property type="molecule type" value="Genomic_DNA"/>
</dbReference>
<organism evidence="1 2">
    <name type="scientific">Rubroshorea leprosula</name>
    <dbReference type="NCBI Taxonomy" id="152421"/>
    <lineage>
        <taxon>Eukaryota</taxon>
        <taxon>Viridiplantae</taxon>
        <taxon>Streptophyta</taxon>
        <taxon>Embryophyta</taxon>
        <taxon>Tracheophyta</taxon>
        <taxon>Spermatophyta</taxon>
        <taxon>Magnoliopsida</taxon>
        <taxon>eudicotyledons</taxon>
        <taxon>Gunneridae</taxon>
        <taxon>Pentapetalae</taxon>
        <taxon>rosids</taxon>
        <taxon>malvids</taxon>
        <taxon>Malvales</taxon>
        <taxon>Dipterocarpaceae</taxon>
        <taxon>Rubroshorea</taxon>
    </lineage>
</organism>
<dbReference type="Proteomes" id="UP001054252">
    <property type="component" value="Unassembled WGS sequence"/>
</dbReference>
<reference evidence="1 2" key="1">
    <citation type="journal article" date="2021" name="Commun. Biol.">
        <title>The genome of Shorea leprosula (Dipterocarpaceae) highlights the ecological relevance of drought in aseasonal tropical rainforests.</title>
        <authorList>
            <person name="Ng K.K.S."/>
            <person name="Kobayashi M.J."/>
            <person name="Fawcett J.A."/>
            <person name="Hatakeyama M."/>
            <person name="Paape T."/>
            <person name="Ng C.H."/>
            <person name="Ang C.C."/>
            <person name="Tnah L.H."/>
            <person name="Lee C.T."/>
            <person name="Nishiyama T."/>
            <person name="Sese J."/>
            <person name="O'Brien M.J."/>
            <person name="Copetti D."/>
            <person name="Mohd Noor M.I."/>
            <person name="Ong R.C."/>
            <person name="Putra M."/>
            <person name="Sireger I.Z."/>
            <person name="Indrioko S."/>
            <person name="Kosugi Y."/>
            <person name="Izuno A."/>
            <person name="Isagi Y."/>
            <person name="Lee S.L."/>
            <person name="Shimizu K.K."/>
        </authorList>
    </citation>
    <scope>NUCLEOTIDE SEQUENCE [LARGE SCALE GENOMIC DNA]</scope>
    <source>
        <strain evidence="1">214</strain>
    </source>
</reference>
<protein>
    <submittedName>
        <fullName evidence="1">Uncharacterized protein</fullName>
    </submittedName>
</protein>
<proteinExistence type="predicted"/>
<accession>A0AAV5IH92</accession>
<dbReference type="AlphaFoldDB" id="A0AAV5IH92"/>
<sequence>MRRHILVLKKRDLMRKKAEEENKIDVSRLLEAEGLELDTEDDDDKPM</sequence>
<gene>
    <name evidence="1" type="ORF">SLEP1_g11496</name>
</gene>
<comment type="caution">
    <text evidence="1">The sequence shown here is derived from an EMBL/GenBank/DDBJ whole genome shotgun (WGS) entry which is preliminary data.</text>
</comment>